<dbReference type="EMBL" id="SDJQ01000010">
    <property type="protein sequence ID" value="RXR34542.1"/>
    <property type="molecule type" value="Genomic_DNA"/>
</dbReference>
<evidence type="ECO:0000313" key="3">
    <source>
        <dbReference type="Proteomes" id="UP000289805"/>
    </source>
</evidence>
<evidence type="ECO:0000313" key="1">
    <source>
        <dbReference type="EMBL" id="RXR26809.1"/>
    </source>
</evidence>
<dbReference type="Proteomes" id="UP000290517">
    <property type="component" value="Unassembled WGS sequence"/>
</dbReference>
<dbReference type="Proteomes" id="UP000289805">
    <property type="component" value="Unassembled WGS sequence"/>
</dbReference>
<name>A0A4Q1KWF0_9CELL</name>
<comment type="caution">
    <text evidence="2">The sequence shown here is derived from an EMBL/GenBank/DDBJ whole genome shotgun (WGS) entry which is preliminary data.</text>
</comment>
<accession>A0A4Q1KWF0</accession>
<protein>
    <submittedName>
        <fullName evidence="2">Uncharacterized protein</fullName>
    </submittedName>
</protein>
<organism evidence="2 3">
    <name type="scientific">Oerskovia turbata</name>
    <dbReference type="NCBI Taxonomy" id="1713"/>
    <lineage>
        <taxon>Bacteria</taxon>
        <taxon>Bacillati</taxon>
        <taxon>Actinomycetota</taxon>
        <taxon>Actinomycetes</taxon>
        <taxon>Micrococcales</taxon>
        <taxon>Cellulomonadaceae</taxon>
        <taxon>Oerskovia</taxon>
    </lineage>
</organism>
<dbReference type="RefSeq" id="WP_030150142.1">
    <property type="nucleotide sequence ID" value="NZ_JOFV01000002.1"/>
</dbReference>
<gene>
    <name evidence="1" type="ORF">EQW73_04795</name>
    <name evidence="2" type="ORF">EQW78_08290</name>
</gene>
<keyword evidence="4" id="KW-1185">Reference proteome</keyword>
<dbReference type="AlphaFoldDB" id="A0A4Q1KWF0"/>
<dbReference type="EMBL" id="SDJR01000003">
    <property type="protein sequence ID" value="RXR26809.1"/>
    <property type="molecule type" value="Genomic_DNA"/>
</dbReference>
<evidence type="ECO:0000313" key="2">
    <source>
        <dbReference type="EMBL" id="RXR34542.1"/>
    </source>
</evidence>
<sequence length="75" mass="8085">MSTYAPTRPDLHGPSLRALRPSDRFLVAAGTRLATWGEQRAASHALRTARRAGLDAAAEDRARLAARLHSGRPIA</sequence>
<dbReference type="STRING" id="1713.GCA_000718325_00581"/>
<evidence type="ECO:0000313" key="4">
    <source>
        <dbReference type="Proteomes" id="UP000290517"/>
    </source>
</evidence>
<dbReference type="OrthoDB" id="9967372at2"/>
<proteinExistence type="predicted"/>
<reference evidence="3 4" key="1">
    <citation type="submission" date="2019-01" db="EMBL/GenBank/DDBJ databases">
        <title>Oerskovia turbata Genome sequencing and assembly.</title>
        <authorList>
            <person name="Dou T."/>
        </authorList>
    </citation>
    <scope>NUCLEOTIDE SEQUENCE [LARGE SCALE GENOMIC DNA]</scope>
    <source>
        <strain evidence="2 3">JCM12123</strain>
        <strain evidence="1 4">JCM3160</strain>
    </source>
</reference>